<sequence>MRFFRSTATALVALGFSTGGINAFGVSPRQHRAFSPSITASSTKLNMSDNGGAMDRQRKSKKGKSLATIERTEAKAKEDKRDESEWRVILHNDEVHTFNYVVDSLTNILPEYNKKKAFDLCVVVHGSGKGTVTKAWKDKAEQYCMGLQRRGLTVSIAPDKNFEGGGDGEGGDGDGAE</sequence>
<feature type="region of interest" description="Disordered" evidence="1">
    <location>
        <begin position="157"/>
        <end position="177"/>
    </location>
</feature>
<accession>A0A7S2NXL8</accession>
<evidence type="ECO:0000259" key="2">
    <source>
        <dbReference type="Pfam" id="PF02617"/>
    </source>
</evidence>
<organism evidence="3">
    <name type="scientific">Leptocylindrus danicus</name>
    <dbReference type="NCBI Taxonomy" id="163516"/>
    <lineage>
        <taxon>Eukaryota</taxon>
        <taxon>Sar</taxon>
        <taxon>Stramenopiles</taxon>
        <taxon>Ochrophyta</taxon>
        <taxon>Bacillariophyta</taxon>
        <taxon>Coscinodiscophyceae</taxon>
        <taxon>Chaetocerotophycidae</taxon>
        <taxon>Leptocylindrales</taxon>
        <taxon>Leptocylindraceae</taxon>
        <taxon>Leptocylindrus</taxon>
    </lineage>
</organism>
<dbReference type="Pfam" id="PF02617">
    <property type="entry name" value="ClpS"/>
    <property type="match status" value="1"/>
</dbReference>
<evidence type="ECO:0000313" key="3">
    <source>
        <dbReference type="EMBL" id="CAD9564078.1"/>
    </source>
</evidence>
<dbReference type="GO" id="GO:0006508">
    <property type="term" value="P:proteolysis"/>
    <property type="evidence" value="ECO:0007669"/>
    <property type="project" value="InterPro"/>
</dbReference>
<dbReference type="AlphaFoldDB" id="A0A7S2NXL8"/>
<dbReference type="Gene3D" id="3.30.1390.10">
    <property type="match status" value="1"/>
</dbReference>
<name>A0A7S2NXL8_9STRA</name>
<dbReference type="PANTHER" id="PTHR33473">
    <property type="entry name" value="ATP-DEPENDENT CLP PROTEASE ADAPTER PROTEIN CLPS1, CHLOROPLASTIC"/>
    <property type="match status" value="1"/>
</dbReference>
<protein>
    <recommendedName>
        <fullName evidence="2">Adaptor protein ClpS core domain-containing protein</fullName>
    </recommendedName>
</protein>
<feature type="domain" description="Adaptor protein ClpS core" evidence="2">
    <location>
        <begin position="83"/>
        <end position="152"/>
    </location>
</feature>
<proteinExistence type="predicted"/>
<dbReference type="InterPro" id="IPR003769">
    <property type="entry name" value="ClpS_core"/>
</dbReference>
<reference evidence="3" key="1">
    <citation type="submission" date="2021-01" db="EMBL/GenBank/DDBJ databases">
        <authorList>
            <person name="Corre E."/>
            <person name="Pelletier E."/>
            <person name="Niang G."/>
            <person name="Scheremetjew M."/>
            <person name="Finn R."/>
            <person name="Kale V."/>
            <person name="Holt S."/>
            <person name="Cochrane G."/>
            <person name="Meng A."/>
            <person name="Brown T."/>
            <person name="Cohen L."/>
        </authorList>
    </citation>
    <scope>NUCLEOTIDE SEQUENCE</scope>
    <source>
        <strain evidence="3">B650</strain>
    </source>
</reference>
<dbReference type="EMBL" id="HBGY01006979">
    <property type="protein sequence ID" value="CAD9564078.1"/>
    <property type="molecule type" value="Transcribed_RNA"/>
</dbReference>
<dbReference type="GO" id="GO:0030163">
    <property type="term" value="P:protein catabolic process"/>
    <property type="evidence" value="ECO:0007669"/>
    <property type="project" value="InterPro"/>
</dbReference>
<dbReference type="InterPro" id="IPR022935">
    <property type="entry name" value="ClpS"/>
</dbReference>
<feature type="region of interest" description="Disordered" evidence="1">
    <location>
        <begin position="45"/>
        <end position="66"/>
    </location>
</feature>
<evidence type="ECO:0000256" key="1">
    <source>
        <dbReference type="SAM" id="MobiDB-lite"/>
    </source>
</evidence>
<gene>
    <name evidence="3" type="ORF">LDAN0321_LOCUS4317</name>
</gene>
<dbReference type="PANTHER" id="PTHR33473:SF17">
    <property type="entry name" value="ATP-DEPENDENT CLP PROTEASE ADAPTER PROTEIN CLPS1, CHLOROPLASTIC"/>
    <property type="match status" value="1"/>
</dbReference>
<dbReference type="SUPFAM" id="SSF54736">
    <property type="entry name" value="ClpS-like"/>
    <property type="match status" value="1"/>
</dbReference>
<dbReference type="InterPro" id="IPR014719">
    <property type="entry name" value="Ribosomal_bL12_C/ClpS-like"/>
</dbReference>